<evidence type="ECO:0000256" key="4">
    <source>
        <dbReference type="SAM" id="MobiDB-lite"/>
    </source>
</evidence>
<evidence type="ECO:0000256" key="2">
    <source>
        <dbReference type="ARBA" id="ARBA00022553"/>
    </source>
</evidence>
<dbReference type="Proteomes" id="UP000681722">
    <property type="component" value="Unassembled WGS sequence"/>
</dbReference>
<organism evidence="8 11">
    <name type="scientific">Didymodactylos carnosus</name>
    <dbReference type="NCBI Taxonomy" id="1234261"/>
    <lineage>
        <taxon>Eukaryota</taxon>
        <taxon>Metazoa</taxon>
        <taxon>Spiralia</taxon>
        <taxon>Gnathifera</taxon>
        <taxon>Rotifera</taxon>
        <taxon>Eurotatoria</taxon>
        <taxon>Bdelloidea</taxon>
        <taxon>Philodinida</taxon>
        <taxon>Philodinidae</taxon>
        <taxon>Didymodactylos</taxon>
    </lineage>
</organism>
<keyword evidence="3" id="KW-0832">Ubl conjugation</keyword>
<feature type="domain" description="QRICH1-like" evidence="6">
    <location>
        <begin position="285"/>
        <end position="422"/>
    </location>
</feature>
<dbReference type="InterPro" id="IPR051284">
    <property type="entry name" value="ZnF_MYMT-QRICH1"/>
</dbReference>
<sequence>MLYKTGPRDSPIDKEFQDENDEERLTSRTTATQHYLPDIREALRLSNLPLSTLCSYINHKVTLCKPLTHTKAIACSPITFSRSTQTEADLPPIGLLPVPVGLITPLPLALGVDNIPVPVPVPIPVPFPIFFVVSDKKFQYYTDYLEKLGQCIPDNDDDSFILAYAQKLFPNDDILCLGNDNGGGDDIISKSMITTTTATPLIDRDHDLNLLMDKHILRAEEEDDPTELRKPNASTTASSITTDVATEYDVEHFDLSTSALTSNNAQNNPDLALYLMEQEDSKDILKWHLGVKAFMKWIERKNHPIRNRLYQQYTRNRRMTPVEAEARIAKRLFKSDPLKYRADELNRALSLFVKEARRVSGEEYAPDSIYYLCLCIQHYLRENKPFGTSNHEEDNHLRRTENIFFDSTFEQFQSALNLVLGHFNVRLLTPDALGGSRIEEEVLWEAKQLGSHSPWILLNTILYFNTKYFFLKTVSEHNVLSFSNVRRHYKRNIGPHGEEFGKSVYLRYYPPTTTFHGMEEQQLIYEQAENYDDPLRCPVKLFEFYLTKCPEQVKCRQDVLYLTPETTVVPDSPIWFSSIPLPHFFMDRMLTRIKTVRDVNDIHLSMSQTSFEGRL</sequence>
<keyword evidence="2" id="KW-0597">Phosphoprotein</keyword>
<dbReference type="Proteomes" id="UP000663829">
    <property type="component" value="Unassembled WGS sequence"/>
</dbReference>
<dbReference type="AlphaFoldDB" id="A0A814E9F0"/>
<evidence type="ECO:0000313" key="8">
    <source>
        <dbReference type="EMBL" id="CAF0965734.1"/>
    </source>
</evidence>
<evidence type="ECO:0000259" key="5">
    <source>
        <dbReference type="Pfam" id="PF12012"/>
    </source>
</evidence>
<feature type="region of interest" description="Disordered" evidence="4">
    <location>
        <begin position="1"/>
        <end position="29"/>
    </location>
</feature>
<dbReference type="EMBL" id="CAJOBC010002563">
    <property type="protein sequence ID" value="CAF3739320.1"/>
    <property type="molecule type" value="Genomic_DNA"/>
</dbReference>
<evidence type="ECO:0000313" key="11">
    <source>
        <dbReference type="Proteomes" id="UP000663829"/>
    </source>
</evidence>
<dbReference type="Pfam" id="PF12012">
    <property type="entry name" value="DUF3504"/>
    <property type="match status" value="1"/>
</dbReference>
<dbReference type="EMBL" id="CAJNOQ010002563">
    <property type="protein sequence ID" value="CAF0965734.1"/>
    <property type="molecule type" value="Genomic_DNA"/>
</dbReference>
<dbReference type="EMBL" id="CAJNOK010004675">
    <property type="protein sequence ID" value="CAF0945587.1"/>
    <property type="molecule type" value="Genomic_DNA"/>
</dbReference>
<evidence type="ECO:0008006" key="12">
    <source>
        <dbReference type="Google" id="ProtNLM"/>
    </source>
</evidence>
<accession>A0A814E9F0</accession>
<dbReference type="EMBL" id="CAJOBA010004681">
    <property type="protein sequence ID" value="CAF3720323.1"/>
    <property type="molecule type" value="Genomic_DNA"/>
</dbReference>
<gene>
    <name evidence="8" type="ORF">GPM918_LOCUS11967</name>
    <name evidence="7" type="ORF">OVA965_LOCUS11874</name>
    <name evidence="10" type="ORF">SRO942_LOCUS11968</name>
    <name evidence="9" type="ORF">TMI583_LOCUS11880</name>
</gene>
<evidence type="ECO:0000259" key="6">
    <source>
        <dbReference type="Pfam" id="PF25561"/>
    </source>
</evidence>
<comment type="caution">
    <text evidence="8">The sequence shown here is derived from an EMBL/GenBank/DDBJ whole genome shotgun (WGS) entry which is preliminary data.</text>
</comment>
<dbReference type="OrthoDB" id="10025028at2759"/>
<dbReference type="Proteomes" id="UP000682733">
    <property type="component" value="Unassembled WGS sequence"/>
</dbReference>
<evidence type="ECO:0000313" key="9">
    <source>
        <dbReference type="EMBL" id="CAF3720323.1"/>
    </source>
</evidence>
<evidence type="ECO:0000313" key="10">
    <source>
        <dbReference type="EMBL" id="CAF3739320.1"/>
    </source>
</evidence>
<name>A0A814E9F0_9BILA</name>
<reference evidence="8" key="1">
    <citation type="submission" date="2021-02" db="EMBL/GenBank/DDBJ databases">
        <authorList>
            <person name="Nowell W R."/>
        </authorList>
    </citation>
    <scope>NUCLEOTIDE SEQUENCE</scope>
</reference>
<dbReference type="Proteomes" id="UP000677228">
    <property type="component" value="Unassembled WGS sequence"/>
</dbReference>
<dbReference type="PANTHER" id="PTHR45736">
    <property type="entry name" value="ZINC FINGER MYM-TYPE PROTEIN"/>
    <property type="match status" value="1"/>
</dbReference>
<feature type="domain" description="ZMYM2-like/QRICH1 C-terminal" evidence="5">
    <location>
        <begin position="436"/>
        <end position="594"/>
    </location>
</feature>
<evidence type="ECO:0000313" key="7">
    <source>
        <dbReference type="EMBL" id="CAF0945587.1"/>
    </source>
</evidence>
<keyword evidence="1" id="KW-1017">Isopeptide bond</keyword>
<protein>
    <recommendedName>
        <fullName evidence="12">DUF3504 domain-containing protein</fullName>
    </recommendedName>
</protein>
<dbReference type="InterPro" id="IPR057926">
    <property type="entry name" value="QRICH1_dom"/>
</dbReference>
<proteinExistence type="predicted"/>
<dbReference type="InterPro" id="IPR021893">
    <property type="entry name" value="ZMYM2-like_C"/>
</dbReference>
<feature type="compositionally biased region" description="Basic and acidic residues" evidence="4">
    <location>
        <begin position="1"/>
        <end position="17"/>
    </location>
</feature>
<dbReference type="PANTHER" id="PTHR45736:SF1">
    <property type="entry name" value="WITHOUT CHILDREN, ISOFORM B"/>
    <property type="match status" value="1"/>
</dbReference>
<keyword evidence="11" id="KW-1185">Reference proteome</keyword>
<evidence type="ECO:0000256" key="1">
    <source>
        <dbReference type="ARBA" id="ARBA00022499"/>
    </source>
</evidence>
<dbReference type="Pfam" id="PF25561">
    <property type="entry name" value="QRICH1"/>
    <property type="match status" value="1"/>
</dbReference>
<evidence type="ECO:0000256" key="3">
    <source>
        <dbReference type="ARBA" id="ARBA00022843"/>
    </source>
</evidence>